<dbReference type="InterPro" id="IPR013783">
    <property type="entry name" value="Ig-like_fold"/>
</dbReference>
<protein>
    <recommendedName>
        <fullName evidence="5">Ig-like domain-containing protein</fullName>
    </recommendedName>
</protein>
<dbReference type="GO" id="GO:0004888">
    <property type="term" value="F:transmembrane signaling receptor activity"/>
    <property type="evidence" value="ECO:0007669"/>
    <property type="project" value="TreeGrafter"/>
</dbReference>
<dbReference type="GO" id="GO:0005886">
    <property type="term" value="C:plasma membrane"/>
    <property type="evidence" value="ECO:0007669"/>
    <property type="project" value="TreeGrafter"/>
</dbReference>
<evidence type="ECO:0000256" key="2">
    <source>
        <dbReference type="ARBA" id="ARBA00022692"/>
    </source>
</evidence>
<evidence type="ECO:0000313" key="6">
    <source>
        <dbReference type="EMBL" id="KAK2815837.1"/>
    </source>
</evidence>
<sequence length="471" mass="52991">MIGRECEVEHRKCSSADRRKRAPLKLHKKSNQKNAKYTPACRQLSHITACQRRILSTYSALREVFSTQSRDNHQLLSLYFLKSMKMWSLPNLLFLLCIALSCVTSAAKLIHVFGYEGKEAQVSCSYGAGYESYEKYLCRNDCKDEDVLITTPEQMKSKYSISDDRRKRVFTTTISNLRNTDAGKYWCGVSRTGTDIFTEVKLEVVTDRCCDSSTTVQSYEGGSVSIICPYESQYQSNVKYICRGNTPSTCLQQALVTSDKTPNTKFSLTDDKSGNVTVTVTGVTRSDSGSYLCGVQRNSGLDVFSAVVLEVKENRCCDSSTTVQSYEGVSVSIICPYESQYQRNKKYICRGNTPSTCLQQALVTSDKRPNTKFSLTDDKSRRFTVTVTGVTQRDSGSYLCGVQRNPGLDVFSAVVLEVKEAEDNMNRNQTNAPEIRQLTLSDDLRERNTAVTVWDRINITLIIFLLLCMEM</sequence>
<organism evidence="6 7">
    <name type="scientific">Channa striata</name>
    <name type="common">Snakehead murrel</name>
    <name type="synonym">Ophicephalus striatus</name>
    <dbReference type="NCBI Taxonomy" id="64152"/>
    <lineage>
        <taxon>Eukaryota</taxon>
        <taxon>Metazoa</taxon>
        <taxon>Chordata</taxon>
        <taxon>Craniata</taxon>
        <taxon>Vertebrata</taxon>
        <taxon>Euteleostomi</taxon>
        <taxon>Actinopterygii</taxon>
        <taxon>Neopterygii</taxon>
        <taxon>Teleostei</taxon>
        <taxon>Neoteleostei</taxon>
        <taxon>Acanthomorphata</taxon>
        <taxon>Anabantaria</taxon>
        <taxon>Anabantiformes</taxon>
        <taxon>Channoidei</taxon>
        <taxon>Channidae</taxon>
        <taxon>Channa</taxon>
    </lineage>
</organism>
<dbReference type="Pfam" id="PF07686">
    <property type="entry name" value="V-set"/>
    <property type="match status" value="3"/>
</dbReference>
<dbReference type="EMBL" id="JAUPFM010000022">
    <property type="protein sequence ID" value="KAK2815837.1"/>
    <property type="molecule type" value="Genomic_DNA"/>
</dbReference>
<dbReference type="Proteomes" id="UP001187415">
    <property type="component" value="Unassembled WGS sequence"/>
</dbReference>
<feature type="transmembrane region" description="Helical" evidence="4">
    <location>
        <begin position="92"/>
        <end position="115"/>
    </location>
</feature>
<evidence type="ECO:0000256" key="3">
    <source>
        <dbReference type="ARBA" id="ARBA00023136"/>
    </source>
</evidence>
<dbReference type="SUPFAM" id="SSF48726">
    <property type="entry name" value="Immunoglobulin"/>
    <property type="match status" value="3"/>
</dbReference>
<comment type="caution">
    <text evidence="6">The sequence shown here is derived from an EMBL/GenBank/DDBJ whole genome shotgun (WGS) entry which is preliminary data.</text>
</comment>
<dbReference type="InterPro" id="IPR050671">
    <property type="entry name" value="CD300_family_receptors"/>
</dbReference>
<dbReference type="InterPro" id="IPR036179">
    <property type="entry name" value="Ig-like_dom_sf"/>
</dbReference>
<keyword evidence="3 4" id="KW-0472">Membrane</keyword>
<dbReference type="AlphaFoldDB" id="A0AA88LKD0"/>
<evidence type="ECO:0000256" key="4">
    <source>
        <dbReference type="SAM" id="Phobius"/>
    </source>
</evidence>
<evidence type="ECO:0000313" key="7">
    <source>
        <dbReference type="Proteomes" id="UP001187415"/>
    </source>
</evidence>
<dbReference type="PANTHER" id="PTHR11860">
    <property type="entry name" value="POLYMERIC-IMMUNOGLOBULIN RECEPTOR"/>
    <property type="match status" value="1"/>
</dbReference>
<gene>
    <name evidence="6" type="ORF">Q5P01_026304</name>
</gene>
<name>A0AA88LKD0_CHASR</name>
<dbReference type="PANTHER" id="PTHR11860:SF118">
    <property type="entry name" value="CMRF35-LIKE MOLECULE 3-RELATED"/>
    <property type="match status" value="1"/>
</dbReference>
<keyword evidence="2 4" id="KW-0812">Transmembrane</keyword>
<reference evidence="6" key="1">
    <citation type="submission" date="2023-07" db="EMBL/GenBank/DDBJ databases">
        <title>Chromosome-level Genome Assembly of Striped Snakehead (Channa striata).</title>
        <authorList>
            <person name="Liu H."/>
        </authorList>
    </citation>
    <scope>NUCLEOTIDE SEQUENCE</scope>
    <source>
        <strain evidence="6">Gz</strain>
        <tissue evidence="6">Muscle</tissue>
    </source>
</reference>
<accession>A0AA88LKD0</accession>
<evidence type="ECO:0000256" key="1">
    <source>
        <dbReference type="ARBA" id="ARBA00004370"/>
    </source>
</evidence>
<dbReference type="InterPro" id="IPR003599">
    <property type="entry name" value="Ig_sub"/>
</dbReference>
<dbReference type="InterPro" id="IPR013106">
    <property type="entry name" value="Ig_V-set"/>
</dbReference>
<dbReference type="InterPro" id="IPR007110">
    <property type="entry name" value="Ig-like_dom"/>
</dbReference>
<dbReference type="SMART" id="SM00409">
    <property type="entry name" value="IG"/>
    <property type="match status" value="3"/>
</dbReference>
<keyword evidence="4" id="KW-1133">Transmembrane helix</keyword>
<dbReference type="PROSITE" id="PS50835">
    <property type="entry name" value="IG_LIKE"/>
    <property type="match status" value="1"/>
</dbReference>
<comment type="subcellular location">
    <subcellularLocation>
        <location evidence="1">Membrane</location>
    </subcellularLocation>
</comment>
<proteinExistence type="predicted"/>
<dbReference type="Gene3D" id="2.60.40.10">
    <property type="entry name" value="Immunoglobulins"/>
    <property type="match status" value="3"/>
</dbReference>
<keyword evidence="7" id="KW-1185">Reference proteome</keyword>
<feature type="domain" description="Ig-like" evidence="5">
    <location>
        <begin position="220"/>
        <end position="309"/>
    </location>
</feature>
<evidence type="ECO:0000259" key="5">
    <source>
        <dbReference type="PROSITE" id="PS50835"/>
    </source>
</evidence>